<gene>
    <name evidence="2" type="ORF">CUU66_05995</name>
</gene>
<feature type="transmembrane region" description="Helical" evidence="1">
    <location>
        <begin position="48"/>
        <end position="64"/>
    </location>
</feature>
<dbReference type="Proteomes" id="UP000234748">
    <property type="component" value="Unassembled WGS sequence"/>
</dbReference>
<accession>A0A2N5M8N4</accession>
<keyword evidence="1" id="KW-1133">Transmembrane helix</keyword>
<keyword evidence="3" id="KW-1185">Reference proteome</keyword>
<evidence type="ECO:0000313" key="3">
    <source>
        <dbReference type="Proteomes" id="UP000234748"/>
    </source>
</evidence>
<evidence type="ECO:0000313" key="2">
    <source>
        <dbReference type="EMBL" id="PLT30705.1"/>
    </source>
</evidence>
<dbReference type="EMBL" id="PGUY01000017">
    <property type="protein sequence ID" value="PLT30705.1"/>
    <property type="molecule type" value="Genomic_DNA"/>
</dbReference>
<keyword evidence="1" id="KW-0812">Transmembrane</keyword>
<evidence type="ECO:0008006" key="4">
    <source>
        <dbReference type="Google" id="ProtNLM"/>
    </source>
</evidence>
<evidence type="ECO:0000256" key="1">
    <source>
        <dbReference type="SAM" id="Phobius"/>
    </source>
</evidence>
<feature type="transmembrane region" description="Helical" evidence="1">
    <location>
        <begin position="12"/>
        <end position="36"/>
    </location>
</feature>
<name>A0A2N5M8N4_9BACI</name>
<dbReference type="PROSITE" id="PS51257">
    <property type="entry name" value="PROKAR_LIPOPROTEIN"/>
    <property type="match status" value="1"/>
</dbReference>
<comment type="caution">
    <text evidence="2">The sequence shown here is derived from an EMBL/GenBank/DDBJ whole genome shotgun (WGS) entry which is preliminary data.</text>
</comment>
<dbReference type="RefSeq" id="WP_101640771.1">
    <property type="nucleotide sequence ID" value="NZ_PGUY01000017.1"/>
</dbReference>
<keyword evidence="1" id="KW-0472">Membrane</keyword>
<organism evidence="2 3">
    <name type="scientific">Peribacillus deserti</name>
    <dbReference type="NCBI Taxonomy" id="673318"/>
    <lineage>
        <taxon>Bacteria</taxon>
        <taxon>Bacillati</taxon>
        <taxon>Bacillota</taxon>
        <taxon>Bacilli</taxon>
        <taxon>Bacillales</taxon>
        <taxon>Bacillaceae</taxon>
        <taxon>Peribacillus</taxon>
    </lineage>
</organism>
<dbReference type="AlphaFoldDB" id="A0A2N5M8N4"/>
<protein>
    <recommendedName>
        <fullName evidence="4">Lipoprotein</fullName>
    </recommendedName>
</protein>
<sequence length="72" mass="8453">MKRVFAAGMIMVSLGCIMMWQNVMTGLALDSILFFFKNYFVNLGKEDFLSIVVLLCVWIFYEFRSRKQAKQN</sequence>
<proteinExistence type="predicted"/>
<dbReference type="OrthoDB" id="9958969at2"/>
<reference evidence="2 3" key="1">
    <citation type="submission" date="2017-11" db="EMBL/GenBank/DDBJ databases">
        <title>Comparitive Functional Genomics of Dry Heat Resistant strains isolated from the Viking Spacecraft.</title>
        <authorList>
            <person name="Seuylemezian A."/>
            <person name="Cooper K."/>
            <person name="Vaishampayan P."/>
        </authorList>
    </citation>
    <scope>NUCLEOTIDE SEQUENCE [LARGE SCALE GENOMIC DNA]</scope>
    <source>
        <strain evidence="2 3">V1-29</strain>
    </source>
</reference>